<accession>A0ACC0MKA4</accession>
<proteinExistence type="predicted"/>
<reference evidence="1" key="1">
    <citation type="submission" date="2022-02" db="EMBL/GenBank/DDBJ databases">
        <title>Plant Genome Project.</title>
        <authorList>
            <person name="Zhang R.-G."/>
        </authorList>
    </citation>
    <scope>NUCLEOTIDE SEQUENCE</scope>
    <source>
        <strain evidence="1">AT1</strain>
    </source>
</reference>
<dbReference type="EMBL" id="CM046395">
    <property type="protein sequence ID" value="KAI8541305.1"/>
    <property type="molecule type" value="Genomic_DNA"/>
</dbReference>
<dbReference type="Proteomes" id="UP001062846">
    <property type="component" value="Chromosome 8"/>
</dbReference>
<protein>
    <submittedName>
        <fullName evidence="1">Uncharacterized protein</fullName>
    </submittedName>
</protein>
<name>A0ACC0MKA4_RHOML</name>
<evidence type="ECO:0000313" key="2">
    <source>
        <dbReference type="Proteomes" id="UP001062846"/>
    </source>
</evidence>
<organism evidence="1 2">
    <name type="scientific">Rhododendron molle</name>
    <name type="common">Chinese azalea</name>
    <name type="synonym">Azalea mollis</name>
    <dbReference type="NCBI Taxonomy" id="49168"/>
    <lineage>
        <taxon>Eukaryota</taxon>
        <taxon>Viridiplantae</taxon>
        <taxon>Streptophyta</taxon>
        <taxon>Embryophyta</taxon>
        <taxon>Tracheophyta</taxon>
        <taxon>Spermatophyta</taxon>
        <taxon>Magnoliopsida</taxon>
        <taxon>eudicotyledons</taxon>
        <taxon>Gunneridae</taxon>
        <taxon>Pentapetalae</taxon>
        <taxon>asterids</taxon>
        <taxon>Ericales</taxon>
        <taxon>Ericaceae</taxon>
        <taxon>Ericoideae</taxon>
        <taxon>Rhodoreae</taxon>
        <taxon>Rhododendron</taxon>
    </lineage>
</organism>
<keyword evidence="2" id="KW-1185">Reference proteome</keyword>
<gene>
    <name evidence="1" type="ORF">RHMOL_Rhmol08G0051500</name>
</gene>
<sequence>MPQNCTITQTKKINKDPFTKSFQKHRFNVKNIAESNMGPIWILRLCLCIAVVVVVGVSDTAESTVLIRFDRAPPARSRFSSAVFRYSVTEQGGSSGCKNNGCSIHCKLDGQTLRSCPADTIVLKNLTVNQRHNFVISINTGDGNSNSSSYSWFVDTTPPTATISTKQSYTNAGKVEIVVAFSEPCSGKGGFKCINSSNCDVIVNGPAHVDASSVRAIKPDTKYSLNIVFSRGSIYARAIIKMADRMCTDKAGNQFTRSNGSMLIVHLDRRPVLVDLWTSVPSYEVVINGVPRTVIATNETEHLKFFLDFSIPMMNATGQILSALRVNGGNFIPGHGGNHGNRSFAFELKNISRTQIVTVELEAASLFGRTGTPVSPVAPISFLYDSTEPGVGLSSSSSSVTKESNIAIIIEFTKPVFGFKASKVEVEGGSLTRQLLSLDFASCRFEELSRALYSLTVRAVSQDVSVIVPALQVKDISGNLNLASNSINIRHVSTPSISIALHSFMTAGILVTSLAAAVLSISSANLGAVGTLASSGTIFPDPSMNLHGMVGHLQVFVLADWILVSLPVEYSETTKGLRWLLPREKLPWKKKSSSMWPSNLYTSETKLEMEESHSSIGIPYNTRAYRAYQPNLTTFSSNLQQGPPIPTVIYPKSGWLPGQQNITMKNIPYGQPLRSNEYFTYFLRGEPLSASSVMKRMQTYTGWQDLEMNLFWLGVGGISLVVAHLVTFLFLRWRTQRSAPGILSVPRFELFLLILMLPCISQSAAFVIRGGTTGGVLTGILLLAIPAGFILSVCLFLAIAIFYGSFAQYTEVKHIHDKEPWCTKLQHFFSGRPTIGKWLYREGLPSSFLPRFGILFENRRGPPFFVLLDQNDPNNKSKWTESGLSGIGRMKALSSDESNEETKVPPSKRFLGYARSSYIILDLLRRTSLGIVAGAYPSGGFNKGLFALVITSVQFLYLFTLKPYISRGVNAVESVSLLCEAGLFILSTSASGSSLVGENNLGFAMLGLLLLTYVSQIVNEWHAIMKSLLRLSQPQDNSFKSGLKNAAKGLLIPFLPRRHWSGAAAGSSSQPKTGLDLVPSTSSAMNATVVPVVSPGLSPNRNTASSTNGEATLNGHPAGEGKPLKGIKLEPKSEMKKLRQLARASFAGVPNYEEGSTSYGL</sequence>
<comment type="caution">
    <text evidence="1">The sequence shown here is derived from an EMBL/GenBank/DDBJ whole genome shotgun (WGS) entry which is preliminary data.</text>
</comment>
<evidence type="ECO:0000313" key="1">
    <source>
        <dbReference type="EMBL" id="KAI8541305.1"/>
    </source>
</evidence>